<dbReference type="KEGG" id="sfc:Spiaf_1747"/>
<evidence type="ECO:0000313" key="1">
    <source>
        <dbReference type="EMBL" id="AFG37804.1"/>
    </source>
</evidence>
<reference evidence="2" key="1">
    <citation type="journal article" date="2013" name="Stand. Genomic Sci.">
        <title>Complete genome sequence of the halophilic bacterium Spirochaeta africana type strain (Z-7692(T)) from the alkaline Lake Magadi in the East African Rift.</title>
        <authorList>
            <person name="Liolos K."/>
            <person name="Abt B."/>
            <person name="Scheuner C."/>
            <person name="Teshima H."/>
            <person name="Held B."/>
            <person name="Lapidus A."/>
            <person name="Nolan M."/>
            <person name="Lucas S."/>
            <person name="Deshpande S."/>
            <person name="Cheng J.F."/>
            <person name="Tapia R."/>
            <person name="Goodwin L.A."/>
            <person name="Pitluck S."/>
            <person name="Pagani I."/>
            <person name="Ivanova N."/>
            <person name="Mavromatis K."/>
            <person name="Mikhailova N."/>
            <person name="Huntemann M."/>
            <person name="Pati A."/>
            <person name="Chen A."/>
            <person name="Palaniappan K."/>
            <person name="Land M."/>
            <person name="Rohde M."/>
            <person name="Tindall B.J."/>
            <person name="Detter J.C."/>
            <person name="Goker M."/>
            <person name="Bristow J."/>
            <person name="Eisen J.A."/>
            <person name="Markowitz V."/>
            <person name="Hugenholtz P."/>
            <person name="Woyke T."/>
            <person name="Klenk H.P."/>
            <person name="Kyrpides N.C."/>
        </authorList>
    </citation>
    <scope>NUCLEOTIDE SEQUENCE</scope>
    <source>
        <strain evidence="2">ATCC 700263 / DSM 8902 / Z-7692</strain>
    </source>
</reference>
<accession>H9UJW1</accession>
<dbReference type="AlphaFoldDB" id="H9UJW1"/>
<sequence length="121" mass="13777">MQDINPQHITNVIRLLNEHGIQTAAIFEPIGCTFHPSPEDIIKMIQDSDAFFARECGLSKKDYQDWKAFLKTGCRCPATTRAGTQCAKRVKNFTELSPQRYVERRNQGTLFCAVHQHTAHS</sequence>
<evidence type="ECO:0000313" key="2">
    <source>
        <dbReference type="Proteomes" id="UP000007383"/>
    </source>
</evidence>
<dbReference type="EMBL" id="CP003282">
    <property type="protein sequence ID" value="AFG37804.1"/>
    <property type="molecule type" value="Genomic_DNA"/>
</dbReference>
<name>H9UJW1_SPIAZ</name>
<dbReference type="RefSeq" id="WP_014455787.1">
    <property type="nucleotide sequence ID" value="NC_017098.1"/>
</dbReference>
<dbReference type="Proteomes" id="UP000007383">
    <property type="component" value="Chromosome"/>
</dbReference>
<keyword evidence="2" id="KW-1185">Reference proteome</keyword>
<gene>
    <name evidence="1" type="ordered locus">Spiaf_1747</name>
</gene>
<dbReference type="STRING" id="889378.Spiaf_1747"/>
<dbReference type="PATRIC" id="fig|889378.3.peg.1734"/>
<dbReference type="HOGENOM" id="CLU_2036570_0_0_12"/>
<organism evidence="1 2">
    <name type="scientific">Spirochaeta africana (strain ATCC 700263 / DSM 8902 / Z-7692)</name>
    <dbReference type="NCBI Taxonomy" id="889378"/>
    <lineage>
        <taxon>Bacteria</taxon>
        <taxon>Pseudomonadati</taxon>
        <taxon>Spirochaetota</taxon>
        <taxon>Spirochaetia</taxon>
        <taxon>Spirochaetales</taxon>
        <taxon>Spirochaetaceae</taxon>
        <taxon>Spirochaeta</taxon>
    </lineage>
</organism>
<proteinExistence type="predicted"/>
<protein>
    <submittedName>
        <fullName evidence="1">Uncharacterized protein</fullName>
    </submittedName>
</protein>